<accession>A0A504J1J3</accession>
<evidence type="ECO:0000256" key="1">
    <source>
        <dbReference type="SAM" id="Phobius"/>
    </source>
</evidence>
<organism evidence="2 3">
    <name type="scientific">Aquimarina algicola</name>
    <dbReference type="NCBI Taxonomy" id="2589995"/>
    <lineage>
        <taxon>Bacteria</taxon>
        <taxon>Pseudomonadati</taxon>
        <taxon>Bacteroidota</taxon>
        <taxon>Flavobacteriia</taxon>
        <taxon>Flavobacteriales</taxon>
        <taxon>Flavobacteriaceae</taxon>
        <taxon>Aquimarina</taxon>
    </lineage>
</organism>
<feature type="transmembrane region" description="Helical" evidence="1">
    <location>
        <begin position="76"/>
        <end position="94"/>
    </location>
</feature>
<protein>
    <submittedName>
        <fullName evidence="2">DUF2752 domain-containing protein</fullName>
    </submittedName>
</protein>
<dbReference type="InterPro" id="IPR021215">
    <property type="entry name" value="DUF2752"/>
</dbReference>
<comment type="caution">
    <text evidence="2">The sequence shown here is derived from an EMBL/GenBank/DDBJ whole genome shotgun (WGS) entry which is preliminary data.</text>
</comment>
<feature type="transmembrane region" description="Helical" evidence="1">
    <location>
        <begin position="46"/>
        <end position="64"/>
    </location>
</feature>
<evidence type="ECO:0000313" key="3">
    <source>
        <dbReference type="Proteomes" id="UP000315540"/>
    </source>
</evidence>
<keyword evidence="1" id="KW-0812">Transmembrane</keyword>
<dbReference type="AlphaFoldDB" id="A0A504J1J3"/>
<name>A0A504J1J3_9FLAO</name>
<dbReference type="Proteomes" id="UP000315540">
    <property type="component" value="Unassembled WGS sequence"/>
</dbReference>
<dbReference type="RefSeq" id="WP_140597283.1">
    <property type="nucleotide sequence ID" value="NZ_VFWZ01000009.1"/>
</dbReference>
<evidence type="ECO:0000313" key="2">
    <source>
        <dbReference type="EMBL" id="TPN82352.1"/>
    </source>
</evidence>
<proteinExistence type="predicted"/>
<dbReference type="OrthoDB" id="9815897at2"/>
<sequence>MKEIISFLKSHLIQCPTKATLDINCLGCGLQRSFVLLLEGKIVESFVMYPALLPIVLMWLYLIVHLILKFKNGSKILMYLYICNSILITINYIIKL</sequence>
<keyword evidence="3" id="KW-1185">Reference proteome</keyword>
<gene>
    <name evidence="2" type="ORF">FHK87_23300</name>
</gene>
<reference evidence="2 3" key="1">
    <citation type="submission" date="2019-06" db="EMBL/GenBank/DDBJ databases">
        <authorList>
            <person name="Meng X."/>
        </authorList>
    </citation>
    <scope>NUCLEOTIDE SEQUENCE [LARGE SCALE GENOMIC DNA]</scope>
    <source>
        <strain evidence="2 3">M625</strain>
    </source>
</reference>
<keyword evidence="1" id="KW-0472">Membrane</keyword>
<dbReference type="Pfam" id="PF10825">
    <property type="entry name" value="DUF2752"/>
    <property type="match status" value="1"/>
</dbReference>
<keyword evidence="1" id="KW-1133">Transmembrane helix</keyword>
<dbReference type="EMBL" id="VFWZ01000009">
    <property type="protein sequence ID" value="TPN82352.1"/>
    <property type="molecule type" value="Genomic_DNA"/>
</dbReference>